<keyword evidence="2" id="KW-0521">NADP</keyword>
<dbReference type="GO" id="GO:0016491">
    <property type="term" value="F:oxidoreductase activity"/>
    <property type="evidence" value="ECO:0007669"/>
    <property type="project" value="UniProtKB-KW"/>
</dbReference>
<feature type="compositionally biased region" description="Low complexity" evidence="4">
    <location>
        <begin position="260"/>
        <end position="273"/>
    </location>
</feature>
<accession>A0A9Q8T725</accession>
<evidence type="ECO:0000256" key="4">
    <source>
        <dbReference type="SAM" id="MobiDB-lite"/>
    </source>
</evidence>
<dbReference type="RefSeq" id="XP_049152052.1">
    <property type="nucleotide sequence ID" value="XM_049294905.1"/>
</dbReference>
<dbReference type="PANTHER" id="PTHR24320">
    <property type="entry name" value="RETINOL DEHYDROGENASE"/>
    <property type="match status" value="1"/>
</dbReference>
<feature type="compositionally biased region" description="Polar residues" evidence="4">
    <location>
        <begin position="81"/>
        <end position="106"/>
    </location>
</feature>
<feature type="region of interest" description="Disordered" evidence="4">
    <location>
        <begin position="390"/>
        <end position="496"/>
    </location>
</feature>
<dbReference type="Pfam" id="PF00106">
    <property type="entry name" value="adh_short"/>
    <property type="match status" value="1"/>
</dbReference>
<comment type="similarity">
    <text evidence="1">Belongs to the short-chain dehydrogenases/reductases (SDR) family.</text>
</comment>
<evidence type="ECO:0000313" key="5">
    <source>
        <dbReference type="EMBL" id="UQC90451.1"/>
    </source>
</evidence>
<name>A0A9Q8T725_9PEZI</name>
<evidence type="ECO:0000256" key="3">
    <source>
        <dbReference type="ARBA" id="ARBA00023002"/>
    </source>
</evidence>
<evidence type="ECO:0008006" key="7">
    <source>
        <dbReference type="Google" id="ProtNLM"/>
    </source>
</evidence>
<dbReference type="SUPFAM" id="SSF51735">
    <property type="entry name" value="NAD(P)-binding Rossmann-fold domains"/>
    <property type="match status" value="1"/>
</dbReference>
<evidence type="ECO:0000256" key="1">
    <source>
        <dbReference type="ARBA" id="ARBA00006484"/>
    </source>
</evidence>
<reference evidence="5" key="1">
    <citation type="journal article" date="2021" name="Mol. Plant Microbe Interact.">
        <title>Complete Genome Sequence of the Plant-Pathogenic Fungus Colletotrichum lupini.</title>
        <authorList>
            <person name="Baroncelli R."/>
            <person name="Pensec F."/>
            <person name="Da Lio D."/>
            <person name="Boufleur T."/>
            <person name="Vicente I."/>
            <person name="Sarrocco S."/>
            <person name="Picot A."/>
            <person name="Baraldi E."/>
            <person name="Sukno S."/>
            <person name="Thon M."/>
            <person name="Le Floch G."/>
        </authorList>
    </citation>
    <scope>NUCLEOTIDE SEQUENCE</scope>
    <source>
        <strain evidence="5">IMI 504893</strain>
    </source>
</reference>
<dbReference type="InterPro" id="IPR036291">
    <property type="entry name" value="NAD(P)-bd_dom_sf"/>
</dbReference>
<feature type="region of interest" description="Disordered" evidence="4">
    <location>
        <begin position="155"/>
        <end position="203"/>
    </location>
</feature>
<dbReference type="AlphaFoldDB" id="A0A9Q8T725"/>
<feature type="compositionally biased region" description="Basic residues" evidence="4">
    <location>
        <begin position="464"/>
        <end position="474"/>
    </location>
</feature>
<protein>
    <recommendedName>
        <fullName evidence="7">C2H2-type domain-containing protein</fullName>
    </recommendedName>
</protein>
<keyword evidence="6" id="KW-1185">Reference proteome</keyword>
<sequence length="1219" mass="133538">MRPPPPNKGKAPLTDDGGLSDSSSQPSDAEVISSRSQAGDEMPNPTVSAQPSSRGSLWATQEMHGDKSVKLEQLSLGPERGSSTDSAASDSEFSHSQTGQKSSSPPDLTMKKKKKKVKETGANGPDAVYAAALGEDAKNLSFYADQKVKSEFAQNEITVQLGRPPGHPSPERSSAMSGGETEGSASNVEDEPENQNEDRTKKVQRLIVDRVMSSFMSWLDIKKHVKQEEEEEEEHESASQFEEDLFGAAPGGDAADDALSKSSSMMLGSVPSSAKSSSRGHELESFMFRQVPASSAPAPVTRHRNSNISLPPPPPPRAAFGALAPFMPPPPAGRESQISATYVPSSDSMVDFAGIPPLASAAQAPVPGLIPPQQVQSRSGYTVRSASEVKEFKSSSKRSAAPARIPQPFCFDSKGSETIRASGRSHRAIASRQPPAEQGAGGTSKLTSMLKNGINERHILGRVSKMRPPSRKHDRSTDSQAPGEGEEEGDEDGLPRAKLSKVQEDTIEGAKLACPFFKYNPRKYKSQRPCCGPGWDQVHRIKEHIYRKHSLPKFSCPRCSQSFETQLALQAHARSLDACDVREPEVLDGITQDQEKKLRSRKKTSVKELTEAEKWIQVYRILFPDVREREIPSPYHNAEDAETNLGGYEDYLRRELPPLVRRQLEKEVERELSFVEEGMKQKVIDIARNLQLTLFKGYQQLENQERGLQEPLSVDASSSSQMAASFFTATDASPSTMTTGGTTPEIPDPLDIFGDPAIPDFDFGFLADIPYPESQSPSKGQNLGLEFNQSFATQEPATITPGMELLRAQQHDLPYYGLEGYQDPNSQRIDASEGVGSQRCHKAVVSSLWASHHRQWFISLQPRPKSKARGPGWHAACFLPALSQPELKSSSSPVNVSSISKSSKMGSALSNMFPPKASFTEANLPDQSDKVFIVTGSSGGLGKELTKILYQKNAKIYMACRSEAKTAAVIKELKELYPNSHGHAEYLHLDLNDLTTIKQSAQEFLSKETRLDVLWNNAGVMTPPPGSKTAQGYELQLGTNNLAPFLFTHFLRPVLSGTAKVAPRDSVRVVWVSSSTAAMAPKPPIDFSNMDYAKDEGQVQKYARSKAGNVLHGTEFARRVSGEGIISVSLDPGIFMTDLQRTMPLWQRIIVKFLAHKPINGAYTELFAGLSPTITEKNNGGWVVPFGQLAVGRQDLRDKELGKKYWEWTEKQLKPYTTS</sequence>
<dbReference type="KEGG" id="clup:CLUP02_15981"/>
<dbReference type="Gene3D" id="3.40.50.720">
    <property type="entry name" value="NAD(P)-binding Rossmann-like Domain"/>
    <property type="match status" value="1"/>
</dbReference>
<dbReference type="EMBL" id="CP019481">
    <property type="protein sequence ID" value="UQC90451.1"/>
    <property type="molecule type" value="Genomic_DNA"/>
</dbReference>
<gene>
    <name evidence="5" type="ORF">CLUP02_15981</name>
</gene>
<organism evidence="5 6">
    <name type="scientific">Colletotrichum lupini</name>
    <dbReference type="NCBI Taxonomy" id="145971"/>
    <lineage>
        <taxon>Eukaryota</taxon>
        <taxon>Fungi</taxon>
        <taxon>Dikarya</taxon>
        <taxon>Ascomycota</taxon>
        <taxon>Pezizomycotina</taxon>
        <taxon>Sordariomycetes</taxon>
        <taxon>Hypocreomycetidae</taxon>
        <taxon>Glomerellales</taxon>
        <taxon>Glomerellaceae</taxon>
        <taxon>Colletotrichum</taxon>
        <taxon>Colletotrichum acutatum species complex</taxon>
    </lineage>
</organism>
<feature type="region of interest" description="Disordered" evidence="4">
    <location>
        <begin position="224"/>
        <end position="337"/>
    </location>
</feature>
<keyword evidence="3" id="KW-0560">Oxidoreductase</keyword>
<evidence type="ECO:0000313" key="6">
    <source>
        <dbReference type="Proteomes" id="UP000830671"/>
    </source>
</evidence>
<feature type="compositionally biased region" description="Acidic residues" evidence="4">
    <location>
        <begin position="228"/>
        <end position="245"/>
    </location>
</feature>
<proteinExistence type="inferred from homology"/>
<feature type="compositionally biased region" description="Low complexity" evidence="4">
    <location>
        <begin position="12"/>
        <end position="28"/>
    </location>
</feature>
<evidence type="ECO:0000256" key="2">
    <source>
        <dbReference type="ARBA" id="ARBA00022857"/>
    </source>
</evidence>
<dbReference type="GeneID" id="73349915"/>
<feature type="region of interest" description="Disordered" evidence="4">
    <location>
        <begin position="1"/>
        <end position="125"/>
    </location>
</feature>
<dbReference type="InterPro" id="IPR002347">
    <property type="entry name" value="SDR_fam"/>
</dbReference>
<dbReference type="PANTHER" id="PTHR24320:SF236">
    <property type="entry name" value="SHORT-CHAIN DEHYDROGENASE-RELATED"/>
    <property type="match status" value="1"/>
</dbReference>
<dbReference type="PRINTS" id="PR00081">
    <property type="entry name" value="GDHRDH"/>
</dbReference>
<dbReference type="Proteomes" id="UP000830671">
    <property type="component" value="Chromosome 9"/>
</dbReference>
<feature type="compositionally biased region" description="Polar residues" evidence="4">
    <location>
        <begin position="45"/>
        <end position="59"/>
    </location>
</feature>